<evidence type="ECO:0000256" key="1">
    <source>
        <dbReference type="SAM" id="MobiDB-lite"/>
    </source>
</evidence>
<accession>A0A6J7IY31</accession>
<organism evidence="2">
    <name type="scientific">freshwater metagenome</name>
    <dbReference type="NCBI Taxonomy" id="449393"/>
    <lineage>
        <taxon>unclassified sequences</taxon>
        <taxon>metagenomes</taxon>
        <taxon>ecological metagenomes</taxon>
    </lineage>
</organism>
<dbReference type="AlphaFoldDB" id="A0A6J7IY31"/>
<feature type="compositionally biased region" description="Low complexity" evidence="1">
    <location>
        <begin position="92"/>
        <end position="120"/>
    </location>
</feature>
<sequence length="179" mass="18230">MAPSAANSCSTRVPSLGGPAIRYVKASGGTTSITWSCLVRKPNPTNIPVINSHLIFPDSTPRNMAQTAAIISSTSNASGLLNRNISAATGVSASTSPASNPAAAPNRRTTTARSNATEATPSSACGTSIAQVLSPNTRTDNDINHSDIGGLSTVIELAASEDPKKKAFHDTEPACIAAE</sequence>
<name>A0A6J7IY31_9ZZZZ</name>
<gene>
    <name evidence="2" type="ORF">UFOPK3472_04350</name>
</gene>
<dbReference type="EMBL" id="CAFBLX010000540">
    <property type="protein sequence ID" value="CAB4935650.1"/>
    <property type="molecule type" value="Genomic_DNA"/>
</dbReference>
<proteinExistence type="predicted"/>
<reference evidence="2" key="1">
    <citation type="submission" date="2020-05" db="EMBL/GenBank/DDBJ databases">
        <authorList>
            <person name="Chiriac C."/>
            <person name="Salcher M."/>
            <person name="Ghai R."/>
            <person name="Kavagutti S V."/>
        </authorList>
    </citation>
    <scope>NUCLEOTIDE SEQUENCE</scope>
</reference>
<evidence type="ECO:0000313" key="2">
    <source>
        <dbReference type="EMBL" id="CAB4935650.1"/>
    </source>
</evidence>
<protein>
    <submittedName>
        <fullName evidence="2">Unannotated protein</fullName>
    </submittedName>
</protein>
<feature type="region of interest" description="Disordered" evidence="1">
    <location>
        <begin position="90"/>
        <end position="123"/>
    </location>
</feature>